<evidence type="ECO:0000256" key="1">
    <source>
        <dbReference type="SAM" id="Phobius"/>
    </source>
</evidence>
<gene>
    <name evidence="2" type="primary">9</name>
    <name evidence="2" type="ORF">SEA_FORZA_9</name>
</gene>
<organism evidence="2 3">
    <name type="scientific">Gordonia phage Forza</name>
    <dbReference type="NCBI Taxonomy" id="2571247"/>
    <lineage>
        <taxon>Viruses</taxon>
        <taxon>Duplodnaviria</taxon>
        <taxon>Heunggongvirae</taxon>
        <taxon>Uroviricota</taxon>
        <taxon>Caudoviricetes</taxon>
        <taxon>Forzavirus</taxon>
        <taxon>Forzavirus forza</taxon>
    </lineage>
</organism>
<protein>
    <submittedName>
        <fullName evidence="2">Uncharacterized protein</fullName>
    </submittedName>
</protein>
<accession>A0A650FAV3</accession>
<evidence type="ECO:0000313" key="3">
    <source>
        <dbReference type="Proteomes" id="UP000423482"/>
    </source>
</evidence>
<feature type="transmembrane region" description="Helical" evidence="1">
    <location>
        <begin position="36"/>
        <end position="58"/>
    </location>
</feature>
<keyword evidence="1" id="KW-1133">Transmembrane helix</keyword>
<dbReference type="RefSeq" id="YP_010648889.1">
    <property type="nucleotide sequence ID" value="NC_070763.1"/>
</dbReference>
<dbReference type="Proteomes" id="UP000423482">
    <property type="component" value="Segment"/>
</dbReference>
<dbReference type="KEGG" id="vg:77924377"/>
<reference evidence="2 3" key="1">
    <citation type="submission" date="2019-04" db="EMBL/GenBank/DDBJ databases">
        <authorList>
            <person name="Pope W.H."/>
            <person name="Garlena R.A."/>
            <person name="Russell D.A."/>
            <person name="Jacobs-Sera D."/>
            <person name="Hatfull G.F."/>
        </authorList>
    </citation>
    <scope>NUCLEOTIDE SEQUENCE [LARGE SCALE GENOMIC DNA]</scope>
</reference>
<name>A0A650FAV3_9CAUD</name>
<keyword evidence="1" id="KW-0812">Transmembrane</keyword>
<feature type="transmembrane region" description="Helical" evidence="1">
    <location>
        <begin position="12"/>
        <end position="30"/>
    </location>
</feature>
<keyword evidence="3" id="KW-1185">Reference proteome</keyword>
<dbReference type="GeneID" id="77924377"/>
<sequence>MSTQKWTWKRIDWLLFVTASIIFIGNYVPGLSVPDWLFLSAIVYIWWSFLTDLADLYARYREAKKNDRS</sequence>
<proteinExistence type="predicted"/>
<dbReference type="EMBL" id="MK814760">
    <property type="protein sequence ID" value="QGT55002.1"/>
    <property type="molecule type" value="Genomic_DNA"/>
</dbReference>
<evidence type="ECO:0000313" key="2">
    <source>
        <dbReference type="EMBL" id="QGT55002.1"/>
    </source>
</evidence>
<keyword evidence="1" id="KW-0472">Membrane</keyword>